<proteinExistence type="predicted"/>
<dbReference type="PANTHER" id="PTHR39419:SF1">
    <property type="entry name" value="SLL0814 PROTEIN"/>
    <property type="match status" value="1"/>
</dbReference>
<evidence type="ECO:0000313" key="2">
    <source>
        <dbReference type="EMBL" id="HFI90107.1"/>
    </source>
</evidence>
<comment type="caution">
    <text evidence="2">The sequence shown here is derived from an EMBL/GenBank/DDBJ whole genome shotgun (WGS) entry which is preliminary data.</text>
</comment>
<dbReference type="AlphaFoldDB" id="A0A7V3E6A8"/>
<accession>A0A7V3E6A8</accession>
<protein>
    <submittedName>
        <fullName evidence="2">Carotenoid biosynthesis protein</fullName>
    </submittedName>
</protein>
<feature type="transmembrane region" description="Helical" evidence="1">
    <location>
        <begin position="63"/>
        <end position="82"/>
    </location>
</feature>
<gene>
    <name evidence="2" type="ORF">ENS31_01100</name>
</gene>
<dbReference type="Pfam" id="PF04240">
    <property type="entry name" value="Caroten_synth"/>
    <property type="match status" value="1"/>
</dbReference>
<sequence length="215" mass="24971">MERKKNLKLSKEEIFIYLIYFVGIVGHLLSPLLAYMKLLTPIALFLTGGIVLFSTLKNSNTYLLVWLIITYITTFILEVIGVKTGLIFGSYSYGNTLGLKIFDVPLIIGFNWTMIILGVILLSEKFFTNKILITLSASLIATIFDYFMEPSAIKLEYWNWTDIMIPLQNYLAWFLISFVFAALYLRLRIKIETDLPIKFFLTQFIFFLILFGFMR</sequence>
<reference evidence="2" key="1">
    <citation type="journal article" date="2020" name="mSystems">
        <title>Genome- and Community-Level Interaction Insights into Carbon Utilization and Element Cycling Functions of Hydrothermarchaeota in Hydrothermal Sediment.</title>
        <authorList>
            <person name="Zhou Z."/>
            <person name="Liu Y."/>
            <person name="Xu W."/>
            <person name="Pan J."/>
            <person name="Luo Z.H."/>
            <person name="Li M."/>
        </authorList>
    </citation>
    <scope>NUCLEOTIDE SEQUENCE [LARGE SCALE GENOMIC DNA]</scope>
    <source>
        <strain evidence="2">SpSt-479</strain>
    </source>
</reference>
<feature type="transmembrane region" description="Helical" evidence="1">
    <location>
        <begin position="167"/>
        <end position="185"/>
    </location>
</feature>
<keyword evidence="1" id="KW-0472">Membrane</keyword>
<feature type="transmembrane region" description="Helical" evidence="1">
    <location>
        <begin position="197"/>
        <end position="214"/>
    </location>
</feature>
<name>A0A7V3E6A8_9BACT</name>
<organism evidence="2">
    <name type="scientific">Ignavibacterium album</name>
    <dbReference type="NCBI Taxonomy" id="591197"/>
    <lineage>
        <taxon>Bacteria</taxon>
        <taxon>Pseudomonadati</taxon>
        <taxon>Ignavibacteriota</taxon>
        <taxon>Ignavibacteria</taxon>
        <taxon>Ignavibacteriales</taxon>
        <taxon>Ignavibacteriaceae</taxon>
        <taxon>Ignavibacterium</taxon>
    </lineage>
</organism>
<keyword evidence="1" id="KW-1133">Transmembrane helix</keyword>
<evidence type="ECO:0000256" key="1">
    <source>
        <dbReference type="SAM" id="Phobius"/>
    </source>
</evidence>
<feature type="transmembrane region" description="Helical" evidence="1">
    <location>
        <begin position="102"/>
        <end position="122"/>
    </location>
</feature>
<keyword evidence="1" id="KW-0812">Transmembrane</keyword>
<dbReference type="EMBL" id="DSUJ01000002">
    <property type="protein sequence ID" value="HFI90107.1"/>
    <property type="molecule type" value="Genomic_DNA"/>
</dbReference>
<feature type="transmembrane region" description="Helical" evidence="1">
    <location>
        <begin position="14"/>
        <end position="32"/>
    </location>
</feature>
<dbReference type="InterPro" id="IPR007354">
    <property type="entry name" value="CruF-like"/>
</dbReference>
<feature type="transmembrane region" description="Helical" evidence="1">
    <location>
        <begin position="129"/>
        <end position="147"/>
    </location>
</feature>
<feature type="transmembrane region" description="Helical" evidence="1">
    <location>
        <begin position="38"/>
        <end position="56"/>
    </location>
</feature>
<dbReference type="PANTHER" id="PTHR39419">
    <property type="entry name" value="SLL0814 PROTEIN"/>
    <property type="match status" value="1"/>
</dbReference>